<feature type="compositionally biased region" description="Basic and acidic residues" evidence="1">
    <location>
        <begin position="112"/>
        <end position="128"/>
    </location>
</feature>
<name>A0A7R8XE92_9CRUS</name>
<dbReference type="EMBL" id="CAJPEV010001768">
    <property type="protein sequence ID" value="CAG0894256.1"/>
    <property type="molecule type" value="Genomic_DNA"/>
</dbReference>
<dbReference type="AlphaFoldDB" id="A0A7R8XE92"/>
<feature type="compositionally biased region" description="Basic residues" evidence="1">
    <location>
        <begin position="136"/>
        <end position="149"/>
    </location>
</feature>
<feature type="compositionally biased region" description="Basic and acidic residues" evidence="1">
    <location>
        <begin position="1"/>
        <end position="11"/>
    </location>
</feature>
<evidence type="ECO:0000256" key="1">
    <source>
        <dbReference type="SAM" id="MobiDB-lite"/>
    </source>
</evidence>
<feature type="region of interest" description="Disordered" evidence="1">
    <location>
        <begin position="1"/>
        <end position="61"/>
    </location>
</feature>
<protein>
    <submittedName>
        <fullName evidence="2">Uncharacterized protein</fullName>
    </submittedName>
</protein>
<feature type="region of interest" description="Disordered" evidence="1">
    <location>
        <begin position="106"/>
        <end position="149"/>
    </location>
</feature>
<accession>A0A7R8XE92</accession>
<evidence type="ECO:0000313" key="3">
    <source>
        <dbReference type="Proteomes" id="UP000677054"/>
    </source>
</evidence>
<dbReference type="Proteomes" id="UP000677054">
    <property type="component" value="Unassembled WGS sequence"/>
</dbReference>
<feature type="compositionally biased region" description="Basic residues" evidence="1">
    <location>
        <begin position="13"/>
        <end position="22"/>
    </location>
</feature>
<organism evidence="2">
    <name type="scientific">Darwinula stevensoni</name>
    <dbReference type="NCBI Taxonomy" id="69355"/>
    <lineage>
        <taxon>Eukaryota</taxon>
        <taxon>Metazoa</taxon>
        <taxon>Ecdysozoa</taxon>
        <taxon>Arthropoda</taxon>
        <taxon>Crustacea</taxon>
        <taxon>Oligostraca</taxon>
        <taxon>Ostracoda</taxon>
        <taxon>Podocopa</taxon>
        <taxon>Podocopida</taxon>
        <taxon>Darwinulocopina</taxon>
        <taxon>Darwinuloidea</taxon>
        <taxon>Darwinulidae</taxon>
        <taxon>Darwinula</taxon>
    </lineage>
</organism>
<reference evidence="2" key="1">
    <citation type="submission" date="2020-11" db="EMBL/GenBank/DDBJ databases">
        <authorList>
            <person name="Tran Van P."/>
        </authorList>
    </citation>
    <scope>NUCLEOTIDE SEQUENCE</scope>
</reference>
<proteinExistence type="predicted"/>
<keyword evidence="3" id="KW-1185">Reference proteome</keyword>
<evidence type="ECO:0000313" key="2">
    <source>
        <dbReference type="EMBL" id="CAD7248258.1"/>
    </source>
</evidence>
<gene>
    <name evidence="2" type="ORF">DSTB1V02_LOCUS8078</name>
</gene>
<sequence length="226" mass="24344">MITKNRSDAGKRLTMKSNRKRPCPAIRGVRPHQNPKFVERPILTAPIPSRPDLFAEAGGADPCDDGSDACAADFAAATAVSATAGFASAVDARLGCEDVAATAAVGDGGRAGSREDGKRTDHHAHPVDDAGPGRPVGKRRRQRLRRGERRVHRLLQESKLRNGRLHWYSTYGISVNKVNQSPLKLGASGVLGECDLVNREVKEPPPPPTPLTMVVPSLRKRLPENC</sequence>
<dbReference type="EMBL" id="LR901285">
    <property type="protein sequence ID" value="CAD7248258.1"/>
    <property type="molecule type" value="Genomic_DNA"/>
</dbReference>